<dbReference type="PANTHER" id="PTHR48062:SF37">
    <property type="entry name" value="LRR RECEPTOR-LIKE SERINE_THREONINE-PROTEIN KINASE FLS2"/>
    <property type="match status" value="1"/>
</dbReference>
<evidence type="ECO:0000256" key="5">
    <source>
        <dbReference type="ARBA" id="ARBA00022692"/>
    </source>
</evidence>
<dbReference type="Pfam" id="PF00560">
    <property type="entry name" value="LRR_1"/>
    <property type="match status" value="6"/>
</dbReference>
<keyword evidence="10" id="KW-0325">Glycoprotein</keyword>
<dbReference type="EMBL" id="CM018222">
    <property type="protein sequence ID" value="KAB2015824.1"/>
    <property type="molecule type" value="Genomic_DNA"/>
</dbReference>
<dbReference type="Proteomes" id="UP000327439">
    <property type="component" value="Chromosome D08"/>
</dbReference>
<keyword evidence="12" id="KW-0732">Signal</keyword>
<evidence type="ECO:0000256" key="6">
    <source>
        <dbReference type="ARBA" id="ARBA00022737"/>
    </source>
</evidence>
<feature type="domain" description="Leucine-rich repeat-containing N-terminal plant-type" evidence="13">
    <location>
        <begin position="28"/>
        <end position="67"/>
    </location>
</feature>
<dbReference type="Pfam" id="PF13516">
    <property type="entry name" value="LRR_6"/>
    <property type="match status" value="2"/>
</dbReference>
<organism evidence="14 15">
    <name type="scientific">Gossypium barbadense</name>
    <name type="common">Sea Island cotton</name>
    <name type="synonym">Hibiscus barbadensis</name>
    <dbReference type="NCBI Taxonomy" id="3634"/>
    <lineage>
        <taxon>Eukaryota</taxon>
        <taxon>Viridiplantae</taxon>
        <taxon>Streptophyta</taxon>
        <taxon>Embryophyta</taxon>
        <taxon>Tracheophyta</taxon>
        <taxon>Spermatophyta</taxon>
        <taxon>Magnoliopsida</taxon>
        <taxon>eudicotyledons</taxon>
        <taxon>Gunneridae</taxon>
        <taxon>Pentapetalae</taxon>
        <taxon>rosids</taxon>
        <taxon>malvids</taxon>
        <taxon>Malvales</taxon>
        <taxon>Malvaceae</taxon>
        <taxon>Malvoideae</taxon>
        <taxon>Gossypium</taxon>
    </lineage>
</organism>
<dbReference type="PROSITE" id="PS51450">
    <property type="entry name" value="LRR"/>
    <property type="match status" value="5"/>
</dbReference>
<evidence type="ECO:0000256" key="8">
    <source>
        <dbReference type="ARBA" id="ARBA00023136"/>
    </source>
</evidence>
<evidence type="ECO:0000256" key="9">
    <source>
        <dbReference type="ARBA" id="ARBA00023170"/>
    </source>
</evidence>
<keyword evidence="5 11" id="KW-0812">Transmembrane</keyword>
<dbReference type="Pfam" id="PF08263">
    <property type="entry name" value="LRRNT_2"/>
    <property type="match status" value="1"/>
</dbReference>
<dbReference type="InterPro" id="IPR051502">
    <property type="entry name" value="RLP_Defense_Trigger"/>
</dbReference>
<proteinExistence type="inferred from homology"/>
<evidence type="ECO:0000256" key="4">
    <source>
        <dbReference type="ARBA" id="ARBA00022614"/>
    </source>
</evidence>
<evidence type="ECO:0000313" key="15">
    <source>
        <dbReference type="Proteomes" id="UP000327439"/>
    </source>
</evidence>
<evidence type="ECO:0000313" key="14">
    <source>
        <dbReference type="EMBL" id="KAB2015824.1"/>
    </source>
</evidence>
<evidence type="ECO:0000259" key="13">
    <source>
        <dbReference type="Pfam" id="PF08263"/>
    </source>
</evidence>
<keyword evidence="3" id="KW-1003">Cell membrane</keyword>
<comment type="similarity">
    <text evidence="2">Belongs to the RLP family.</text>
</comment>
<dbReference type="Pfam" id="PF13855">
    <property type="entry name" value="LRR_8"/>
    <property type="match status" value="2"/>
</dbReference>
<evidence type="ECO:0000256" key="10">
    <source>
        <dbReference type="ARBA" id="ARBA00023180"/>
    </source>
</evidence>
<dbReference type="GO" id="GO:0005886">
    <property type="term" value="C:plasma membrane"/>
    <property type="evidence" value="ECO:0007669"/>
    <property type="project" value="UniProtKB-SubCell"/>
</dbReference>
<evidence type="ECO:0000256" key="11">
    <source>
        <dbReference type="SAM" id="Phobius"/>
    </source>
</evidence>
<feature type="chain" id="PRO_5023909091" description="Leucine-rich repeat-containing N-terminal plant-type domain-containing protein" evidence="12">
    <location>
        <begin position="26"/>
        <end position="1266"/>
    </location>
</feature>
<dbReference type="SMART" id="SM00369">
    <property type="entry name" value="LRR_TYP"/>
    <property type="match status" value="14"/>
</dbReference>
<evidence type="ECO:0000256" key="3">
    <source>
        <dbReference type="ARBA" id="ARBA00022475"/>
    </source>
</evidence>
<dbReference type="AlphaFoldDB" id="A0A5J5QB47"/>
<dbReference type="InterPro" id="IPR003591">
    <property type="entry name" value="Leu-rich_rpt_typical-subtyp"/>
</dbReference>
<accession>A0A5J5QB47</accession>
<dbReference type="InterPro" id="IPR013210">
    <property type="entry name" value="LRR_N_plant-typ"/>
</dbReference>
<dbReference type="InterPro" id="IPR032675">
    <property type="entry name" value="LRR_dom_sf"/>
</dbReference>
<keyword evidence="4" id="KW-0433">Leucine-rich repeat</keyword>
<feature type="signal peptide" evidence="12">
    <location>
        <begin position="1"/>
        <end position="25"/>
    </location>
</feature>
<name>A0A5J5QB47_GOSBA</name>
<keyword evidence="6" id="KW-0677">Repeat</keyword>
<protein>
    <recommendedName>
        <fullName evidence="13">Leucine-rich repeat-containing N-terminal plant-type domain-containing protein</fullName>
    </recommendedName>
</protein>
<evidence type="ECO:0000256" key="12">
    <source>
        <dbReference type="SAM" id="SignalP"/>
    </source>
</evidence>
<evidence type="ECO:0000256" key="1">
    <source>
        <dbReference type="ARBA" id="ARBA00004251"/>
    </source>
</evidence>
<dbReference type="SUPFAM" id="SSF52058">
    <property type="entry name" value="L domain-like"/>
    <property type="match status" value="4"/>
</dbReference>
<comment type="subcellular location">
    <subcellularLocation>
        <location evidence="1">Cell membrane</location>
        <topology evidence="1">Single-pass type I membrane protein</topology>
    </subcellularLocation>
</comment>
<dbReference type="SMART" id="SM00365">
    <property type="entry name" value="LRR_SD22"/>
    <property type="match status" value="10"/>
</dbReference>
<dbReference type="FunFam" id="3.80.10.10:FF:000213">
    <property type="entry name" value="Tyrosine-sulfated glycopeptide receptor 1"/>
    <property type="match status" value="1"/>
</dbReference>
<dbReference type="OrthoDB" id="4691307at2759"/>
<dbReference type="FunFam" id="3.80.10.10:FF:000095">
    <property type="entry name" value="LRR receptor-like serine/threonine-protein kinase GSO1"/>
    <property type="match status" value="1"/>
</dbReference>
<keyword evidence="9" id="KW-0675">Receptor</keyword>
<reference evidence="15" key="1">
    <citation type="journal article" date="2020" name="Nat. Genet.">
        <title>Genomic diversifications of five Gossypium allopolyploid species and their impact on cotton improvement.</title>
        <authorList>
            <person name="Chen Z.J."/>
            <person name="Sreedasyam A."/>
            <person name="Ando A."/>
            <person name="Song Q."/>
            <person name="De Santiago L.M."/>
            <person name="Hulse-Kemp A.M."/>
            <person name="Ding M."/>
            <person name="Ye W."/>
            <person name="Kirkbride R.C."/>
            <person name="Jenkins J."/>
            <person name="Plott C."/>
            <person name="Lovell J."/>
            <person name="Lin Y.M."/>
            <person name="Vaughn R."/>
            <person name="Liu B."/>
            <person name="Simpson S."/>
            <person name="Scheffler B.E."/>
            <person name="Wen L."/>
            <person name="Saski C.A."/>
            <person name="Grover C.E."/>
            <person name="Hu G."/>
            <person name="Conover J.L."/>
            <person name="Carlson J.W."/>
            <person name="Shu S."/>
            <person name="Boston L.B."/>
            <person name="Williams M."/>
            <person name="Peterson D.G."/>
            <person name="McGee K."/>
            <person name="Jones D.C."/>
            <person name="Wendel J.F."/>
            <person name="Stelly D.M."/>
            <person name="Grimwood J."/>
            <person name="Schmutz J."/>
        </authorList>
    </citation>
    <scope>NUCLEOTIDE SEQUENCE [LARGE SCALE GENOMIC DNA]</scope>
    <source>
        <strain evidence="15">cv. 3-79</strain>
    </source>
</reference>
<dbReference type="FunFam" id="3.80.10.10:FF:000383">
    <property type="entry name" value="Leucine-rich repeat receptor protein kinase EMS1"/>
    <property type="match status" value="1"/>
</dbReference>
<feature type="transmembrane region" description="Helical" evidence="11">
    <location>
        <begin position="1206"/>
        <end position="1229"/>
    </location>
</feature>
<dbReference type="PANTHER" id="PTHR48062">
    <property type="entry name" value="RECEPTOR-LIKE PROTEIN 14"/>
    <property type="match status" value="1"/>
</dbReference>
<keyword evidence="8 11" id="KW-0472">Membrane</keyword>
<evidence type="ECO:0000256" key="2">
    <source>
        <dbReference type="ARBA" id="ARBA00009592"/>
    </source>
</evidence>
<sequence>MEAKSLWVLLTTLLFIIQGWRQTEGCLEQERIALFQLKSFFNRLYKLENWADVKGSNCCQWERVECNITSKRVTGLDLYFTRYWDNRERRSDLSGYLNVSLFLPFEELKSLNLSENNIADLVDNQVSLSSVFNNLEILVLSGNNFNDSVLSKLKSLTKLKTLDLSDNRIISLRHFEGEKVQPMMNLEVLDLSGNLLKNNDLTYLKGLSSLKSLNIGGNQLEGSIDIRVLNNLTKLKLLDLSDNKIESLQSSHDGERPLNLSNFEELYLDSNSFTNSLLAQLNGFSNLKSLSIRGNQLNGSINIKVLNNLTRLKTLDLSDNKIESLQSPHDGERPLNLTNLEELYLDSNSFANSLLAQLSGFSNLKSLNIRNNQLKGSINIKDLNALSNLEKLDMSNNEVKEFVPTKNKENESLEKLKVATLNNVFINGTVSLMQLLETFSSVNTLYLRDNHFNDTISTQDQLHVSSKIEELVLDGSYINNNILQGIGVLASLKILSLRGCGLSGTLSTQGWCDLWKLEVLDLGENAIEGTLPPCLANLSSLDYLDISDNQFTGKGASTALANLTLLRFISLSQNLFEVPSIFISFANHSHLKFLFSDQNKLVKEPTIQTWVPKFQLKVFRLWNCATKELHIEIPKFLYYQNDLSFIDLSDNNFGGNPFWLLENNTRMGAFLMKGNSFMGHFNIPSHLNPNMSIVDISDNKIQGPIPANICSVFPQLARLNLSSNFLQGNIPPCLGNLKTMLMIDLSHNQLYGGIPEMSAQSDSLMFLRLSNNHLSGKISPTIFCSSSLQFLYLDGNKFDGNIPSIDISTFPYYSLIDIDLSNNNLSGELPRWIWNVSNLQTLAVSNNQLKGLIPMELCYLVSLEFLDLSKNNFFGPIPSCFHAQSIKHLHLSRNRLSGTLTNAFFNSSSLVTLDLSENQLTGEIPYKIGTLSALSVLLLKANYFVGEIPIDICKLYSLNIIDLSQNKLSGLIPSCLSHLTFEPSGGKSFTLDSTEVLGLVGIVDFGDFLRGANYFGITEFELFNFRVEEPFNLHASIHEQREEKVDYTTKRVSYTYKGNILEYMSGIDLSCNRLTGEIPREIGNLSEIRSLNLSHNNLTGHIPSTFSKLKQIESLDLSHNNLIGRIPVLLMELYALAVFNVSYNNLSGSIPSPKAQFGTFDESSYVANPFLCGSPLHKNCNDLDSPPTAAPNSSNKEEESGLMDKYVFWVTFFVSYVIVLLVIVLILYINPYWRQAWFSFVEHFIKTCQYFIEDNLIRFSIFKRSK</sequence>
<dbReference type="InterPro" id="IPR001611">
    <property type="entry name" value="Leu-rich_rpt"/>
</dbReference>
<dbReference type="PRINTS" id="PR00019">
    <property type="entry name" value="LEURICHRPT"/>
</dbReference>
<dbReference type="Gene3D" id="3.80.10.10">
    <property type="entry name" value="Ribonuclease Inhibitor"/>
    <property type="match status" value="6"/>
</dbReference>
<keyword evidence="15" id="KW-1185">Reference proteome</keyword>
<gene>
    <name evidence="14" type="ORF">ES319_D08G053400v1</name>
</gene>
<keyword evidence="7 11" id="KW-1133">Transmembrane helix</keyword>
<evidence type="ECO:0000256" key="7">
    <source>
        <dbReference type="ARBA" id="ARBA00022989"/>
    </source>
</evidence>